<accession>A0A645EQ34</accession>
<dbReference type="AlphaFoldDB" id="A0A645EQ34"/>
<dbReference type="Pfam" id="PF17231">
    <property type="entry name" value="DUF5305"/>
    <property type="match status" value="1"/>
</dbReference>
<comment type="caution">
    <text evidence="2">The sequence shown here is derived from an EMBL/GenBank/DDBJ whole genome shotgun (WGS) entry which is preliminary data.</text>
</comment>
<dbReference type="EMBL" id="VSSQ01048598">
    <property type="protein sequence ID" value="MPN02643.1"/>
    <property type="molecule type" value="Genomic_DNA"/>
</dbReference>
<dbReference type="InterPro" id="IPR035185">
    <property type="entry name" value="DUF5305"/>
</dbReference>
<organism evidence="2">
    <name type="scientific">bioreactor metagenome</name>
    <dbReference type="NCBI Taxonomy" id="1076179"/>
    <lineage>
        <taxon>unclassified sequences</taxon>
        <taxon>metagenomes</taxon>
        <taxon>ecological metagenomes</taxon>
    </lineage>
</organism>
<keyword evidence="1" id="KW-0472">Membrane</keyword>
<evidence type="ECO:0000256" key="1">
    <source>
        <dbReference type="SAM" id="Phobius"/>
    </source>
</evidence>
<sequence length="151" mass="16900">MALPLPKNPTLFELQKPEPVQRFGVITEMEESRLPPSFELLAAFGAMGAAGIALILFARLFTRRLTPQEEERTAREKLKRKYGGRMIRLARPPEHGGRACVPVSDMDGLLAMAEEMRLPACYCADMQGLPQDGLCFVVTPECVYEYRLPDS</sequence>
<name>A0A645EQ34_9ZZZZ</name>
<reference evidence="2" key="1">
    <citation type="submission" date="2019-08" db="EMBL/GenBank/DDBJ databases">
        <authorList>
            <person name="Kucharzyk K."/>
            <person name="Murdoch R.W."/>
            <person name="Higgins S."/>
            <person name="Loffler F."/>
        </authorList>
    </citation>
    <scope>NUCLEOTIDE SEQUENCE</scope>
</reference>
<protein>
    <submittedName>
        <fullName evidence="2">Uncharacterized protein</fullName>
    </submittedName>
</protein>
<proteinExistence type="predicted"/>
<feature type="transmembrane region" description="Helical" evidence="1">
    <location>
        <begin position="40"/>
        <end position="62"/>
    </location>
</feature>
<evidence type="ECO:0000313" key="2">
    <source>
        <dbReference type="EMBL" id="MPN02643.1"/>
    </source>
</evidence>
<gene>
    <name evidence="2" type="ORF">SDC9_149859</name>
</gene>
<keyword evidence="1" id="KW-0812">Transmembrane</keyword>
<keyword evidence="1" id="KW-1133">Transmembrane helix</keyword>